<reference evidence="3 4" key="1">
    <citation type="submission" date="2019-09" db="EMBL/GenBank/DDBJ databases">
        <title>The hologenome of the rock-dwelling lichen Lasallia pustulata.</title>
        <authorList>
            <person name="Greshake Tzovaras B."/>
            <person name="Segers F."/>
            <person name="Bicker A."/>
            <person name="Dal Grande F."/>
            <person name="Otte J."/>
            <person name="Hankeln T."/>
            <person name="Schmitt I."/>
            <person name="Ebersberger I."/>
        </authorList>
    </citation>
    <scope>NUCLEOTIDE SEQUENCE [LARGE SCALE GENOMIC DNA]</scope>
    <source>
        <strain evidence="3">A1-1</strain>
    </source>
</reference>
<feature type="region of interest" description="Disordered" evidence="1">
    <location>
        <begin position="70"/>
        <end position="91"/>
    </location>
</feature>
<protein>
    <submittedName>
        <fullName evidence="3">Er membrane complex subunit</fullName>
    </submittedName>
</protein>
<proteinExistence type="predicted"/>
<organism evidence="3 4">
    <name type="scientific">Lasallia pustulata</name>
    <dbReference type="NCBI Taxonomy" id="136370"/>
    <lineage>
        <taxon>Eukaryota</taxon>
        <taxon>Fungi</taxon>
        <taxon>Dikarya</taxon>
        <taxon>Ascomycota</taxon>
        <taxon>Pezizomycotina</taxon>
        <taxon>Lecanoromycetes</taxon>
        <taxon>OSLEUM clade</taxon>
        <taxon>Umbilicariomycetidae</taxon>
        <taxon>Umbilicariales</taxon>
        <taxon>Umbilicariaceae</taxon>
        <taxon>Lasallia</taxon>
    </lineage>
</organism>
<dbReference type="GO" id="GO:0072546">
    <property type="term" value="C:EMC complex"/>
    <property type="evidence" value="ECO:0007669"/>
    <property type="project" value="TreeGrafter"/>
</dbReference>
<evidence type="ECO:0000256" key="2">
    <source>
        <dbReference type="SAM" id="Phobius"/>
    </source>
</evidence>
<name>A0A5M8PU15_9LECA</name>
<keyword evidence="2" id="KW-0472">Membrane</keyword>
<dbReference type="EMBL" id="VXIT01000005">
    <property type="protein sequence ID" value="KAA6412894.1"/>
    <property type="molecule type" value="Genomic_DNA"/>
</dbReference>
<evidence type="ECO:0000256" key="1">
    <source>
        <dbReference type="SAM" id="MobiDB-lite"/>
    </source>
</evidence>
<keyword evidence="2" id="KW-0812">Transmembrane</keyword>
<evidence type="ECO:0000313" key="3">
    <source>
        <dbReference type="EMBL" id="KAA6412894.1"/>
    </source>
</evidence>
<comment type="caution">
    <text evidence="3">The sequence shown here is derived from an EMBL/GenBank/DDBJ whole genome shotgun (WGS) entry which is preliminary data.</text>
</comment>
<evidence type="ECO:0000313" key="4">
    <source>
        <dbReference type="Proteomes" id="UP000324767"/>
    </source>
</evidence>
<gene>
    <name evidence="3" type="ORF">FRX48_03887</name>
</gene>
<dbReference type="Proteomes" id="UP000324767">
    <property type="component" value="Unassembled WGS sequence"/>
</dbReference>
<accession>A0A5M8PU15</accession>
<dbReference type="AlphaFoldDB" id="A0A5M8PU15"/>
<dbReference type="PANTHER" id="PTHR13605:SF4">
    <property type="entry name" value="ER MEMBRANE PROTEIN COMPLEX SUBUNIT 7"/>
    <property type="match status" value="1"/>
</dbReference>
<feature type="transmembrane region" description="Helical" evidence="2">
    <location>
        <begin position="6"/>
        <end position="26"/>
    </location>
</feature>
<dbReference type="InterPro" id="IPR039163">
    <property type="entry name" value="EMC7"/>
</dbReference>
<dbReference type="PANTHER" id="PTHR13605">
    <property type="entry name" value="ER MEMBRANE PROTEIN COMPLEX SUBUNIT 7"/>
    <property type="match status" value="1"/>
</dbReference>
<keyword evidence="2" id="KW-1133">Transmembrane helix</keyword>
<dbReference type="OrthoDB" id="27095at2759"/>
<sequence length="91" mass="9562">MSLLQNPMILLAVLGFGLMVGMPYLIDSMDPEMKKEFQEHQKKGGLGGALGAGAAGGNPLQNFDMAAWMAGTPAKSDGPDGEGAARTRRRN</sequence>